<accession>A0A174UC41</accession>
<keyword evidence="1" id="KW-0732">Signal</keyword>
<name>A0A174UC41_9FIRM</name>
<dbReference type="AlphaFoldDB" id="A0A174UC41"/>
<dbReference type="Proteomes" id="UP000095712">
    <property type="component" value="Unassembled WGS sequence"/>
</dbReference>
<evidence type="ECO:0000313" key="3">
    <source>
        <dbReference type="Proteomes" id="UP000095712"/>
    </source>
</evidence>
<proteinExistence type="predicted"/>
<sequence>MKKIWKRVCTGILALTTILTALPITSVQAAETQYWTESAESWTRRTFDE</sequence>
<feature type="signal peptide" evidence="1">
    <location>
        <begin position="1"/>
        <end position="29"/>
    </location>
</feature>
<gene>
    <name evidence="2" type="ORF">ERS852523_04218</name>
</gene>
<reference evidence="2 3" key="1">
    <citation type="submission" date="2015-09" db="EMBL/GenBank/DDBJ databases">
        <authorList>
            <consortium name="Pathogen Informatics"/>
        </authorList>
    </citation>
    <scope>NUCLEOTIDE SEQUENCE [LARGE SCALE GENOMIC DNA]</scope>
    <source>
        <strain evidence="2 3">2789STDY5834911</strain>
    </source>
</reference>
<protein>
    <submittedName>
        <fullName evidence="2">Uncharacterized protein</fullName>
    </submittedName>
</protein>
<organism evidence="2 3">
    <name type="scientific">Blautia wexlerae</name>
    <dbReference type="NCBI Taxonomy" id="418240"/>
    <lineage>
        <taxon>Bacteria</taxon>
        <taxon>Bacillati</taxon>
        <taxon>Bacillota</taxon>
        <taxon>Clostridia</taxon>
        <taxon>Lachnospirales</taxon>
        <taxon>Lachnospiraceae</taxon>
        <taxon>Blautia</taxon>
    </lineage>
</organism>
<evidence type="ECO:0000313" key="2">
    <source>
        <dbReference type="EMBL" id="CUQ16589.1"/>
    </source>
</evidence>
<evidence type="ECO:0000256" key="1">
    <source>
        <dbReference type="SAM" id="SignalP"/>
    </source>
</evidence>
<dbReference type="EMBL" id="CZAW01000092">
    <property type="protein sequence ID" value="CUQ16589.1"/>
    <property type="molecule type" value="Genomic_DNA"/>
</dbReference>
<feature type="chain" id="PRO_5008034763" evidence="1">
    <location>
        <begin position="30"/>
        <end position="49"/>
    </location>
</feature>